<evidence type="ECO:0000256" key="1">
    <source>
        <dbReference type="ARBA" id="ARBA00022837"/>
    </source>
</evidence>
<proteinExistence type="predicted"/>
<accession>A0A8S4PU50</accession>
<dbReference type="PROSITE" id="PS00018">
    <property type="entry name" value="EF_HAND_1"/>
    <property type="match status" value="1"/>
</dbReference>
<dbReference type="InterPro" id="IPR011992">
    <property type="entry name" value="EF-hand-dom_pair"/>
</dbReference>
<evidence type="ECO:0000313" key="2">
    <source>
        <dbReference type="EMBL" id="CAH1797592.1"/>
    </source>
</evidence>
<reference evidence="2" key="1">
    <citation type="submission" date="2022-03" db="EMBL/GenBank/DDBJ databases">
        <authorList>
            <person name="Martin C."/>
        </authorList>
    </citation>
    <scope>NUCLEOTIDE SEQUENCE</scope>
</reference>
<protein>
    <submittedName>
        <fullName evidence="2">Uncharacterized protein</fullName>
    </submittedName>
</protein>
<name>A0A8S4PU50_OWEFU</name>
<gene>
    <name evidence="2" type="ORF">OFUS_LOCUS21852</name>
</gene>
<dbReference type="Gene3D" id="1.10.238.10">
    <property type="entry name" value="EF-hand"/>
    <property type="match status" value="1"/>
</dbReference>
<keyword evidence="1" id="KW-0106">Calcium</keyword>
<dbReference type="InterPro" id="IPR018247">
    <property type="entry name" value="EF_Hand_1_Ca_BS"/>
</dbReference>
<dbReference type="OrthoDB" id="427950at2759"/>
<dbReference type="Proteomes" id="UP000749559">
    <property type="component" value="Unassembled WGS sequence"/>
</dbReference>
<organism evidence="2 3">
    <name type="scientific">Owenia fusiformis</name>
    <name type="common">Polychaete worm</name>
    <dbReference type="NCBI Taxonomy" id="6347"/>
    <lineage>
        <taxon>Eukaryota</taxon>
        <taxon>Metazoa</taxon>
        <taxon>Spiralia</taxon>
        <taxon>Lophotrochozoa</taxon>
        <taxon>Annelida</taxon>
        <taxon>Polychaeta</taxon>
        <taxon>Sedentaria</taxon>
        <taxon>Canalipalpata</taxon>
        <taxon>Sabellida</taxon>
        <taxon>Oweniida</taxon>
        <taxon>Oweniidae</taxon>
        <taxon>Owenia</taxon>
    </lineage>
</organism>
<dbReference type="EMBL" id="CAIIXF020000010">
    <property type="protein sequence ID" value="CAH1797592.1"/>
    <property type="molecule type" value="Genomic_DNA"/>
</dbReference>
<dbReference type="SUPFAM" id="SSF47473">
    <property type="entry name" value="EF-hand"/>
    <property type="match status" value="1"/>
</dbReference>
<comment type="caution">
    <text evidence="2">The sequence shown here is derived from an EMBL/GenBank/DDBJ whole genome shotgun (WGS) entry which is preliminary data.</text>
</comment>
<dbReference type="AlphaFoldDB" id="A0A8S4PU50"/>
<keyword evidence="3" id="KW-1185">Reference proteome</keyword>
<sequence>MTDKAENSSVNQHVPQIRQIPLIWLRKMATIFLSWDLDKDGVVGYDDFMSRADKIIQIGCLPSKACDDLIELFRDTQRRTSDNPNLGFVAGTSLYEQLTGLWESRDDSAAMDRWCNLYSDVFKIFDTKSAGFLTFEQYMAYWDSFELDKRFARMQFDYMNTNQDGKLTNEEFNIAYRDYLMSTDEDTHNRFFGPLIIY</sequence>
<evidence type="ECO:0000313" key="3">
    <source>
        <dbReference type="Proteomes" id="UP000749559"/>
    </source>
</evidence>